<feature type="region of interest" description="Disordered" evidence="6">
    <location>
        <begin position="318"/>
        <end position="372"/>
    </location>
</feature>
<evidence type="ECO:0000256" key="2">
    <source>
        <dbReference type="ARBA" id="ARBA00007774"/>
    </source>
</evidence>
<organism evidence="7">
    <name type="scientific">Ceratitis capitata</name>
    <name type="common">Mediterranean fruit fly</name>
    <name type="synonym">Tephritis capitata</name>
    <dbReference type="NCBI Taxonomy" id="7213"/>
    <lineage>
        <taxon>Eukaryota</taxon>
        <taxon>Metazoa</taxon>
        <taxon>Ecdysozoa</taxon>
        <taxon>Arthropoda</taxon>
        <taxon>Hexapoda</taxon>
        <taxon>Insecta</taxon>
        <taxon>Pterygota</taxon>
        <taxon>Neoptera</taxon>
        <taxon>Endopterygota</taxon>
        <taxon>Diptera</taxon>
        <taxon>Brachycera</taxon>
        <taxon>Muscomorpha</taxon>
        <taxon>Tephritoidea</taxon>
        <taxon>Tephritidae</taxon>
        <taxon>Ceratitis</taxon>
        <taxon>Ceratitis</taxon>
    </lineage>
</organism>
<evidence type="ECO:0000313" key="7">
    <source>
        <dbReference type="EMBL" id="JAB96814.1"/>
    </source>
</evidence>
<proteinExistence type="evidence at transcript level"/>
<feature type="compositionally biased region" description="Basic and acidic residues" evidence="6">
    <location>
        <begin position="451"/>
        <end position="466"/>
    </location>
</feature>
<dbReference type="GO" id="GO:0006364">
    <property type="term" value="P:rRNA processing"/>
    <property type="evidence" value="ECO:0007669"/>
    <property type="project" value="InterPro"/>
</dbReference>
<feature type="region of interest" description="Disordered" evidence="6">
    <location>
        <begin position="393"/>
        <end position="499"/>
    </location>
</feature>
<dbReference type="OrthoDB" id="277439at2759"/>
<accession>W8C480</accession>
<sequence length="841" mass="97041">MSDDEEQFNPKAHKKLLQGISSLGKAQHIRKTTRNEPIRQQDEFQLVKPVDESVARYPVGLYDIVRVLQTTNRHIEAGKQLKVVQSSKKVLDKPLEKPQADRIKRGLGYDKTKKNLNRWDAVVTHNRNAETQVFPLRSETIYVDTSMYRKPLERSLKSDLARELEAEQARLKAVKRELTGETENEEELAKKEEELLKKKLTRDEQIARRKELAYLKLRESQKSLKARKQNKIKSKKYHKLLKKQKMQEQIKQFEILQKTNPEAALEKLNELEKSRVLERANLRHKNTGTWAKNLQIRAKYDKEVRKDLAEQLQISRQLTKKQNDSDEENENEIVQKSAQLEMEKDVTDSDPFNPWTRVGKVQRDNQTTNEEGENWRKYWLDRNQNEKLLEDYKKLLAQEESDQTDDEEKETKEETVKSEKSSAEVESKIIKEKSSKKKNLKQKGNTSAQTKKKENKTNNKSEDVKTEFNTSKTGEWLVEDITTSGTSNLPNGKSENNIDDIFDKQEDKIRERMSKKLKKLNKKAKLLQKAKLKNKKSKTKKKKDELKNLKELSFQKGATRPVIDEELITENTAPSKEDGKNLEKILENDNQNINSKAETVKPTAKPVVKEIQPSTTIDPNKLADVKIKQKVNNFIGLNETIGAVDDDIEMSGDEEHDKAYHDQQLTISQAFEDDDIIADFTRDKAKDSEIKNAEIDLFMPGWGSWAGAGISAERQVANKSKRLVLKLAKKEKRRDDNKGGLYINESASKKLRTHLVSEVPFPFTSVADYEGSIRATIGRNCVPETAFRMLTRPAVITHKGQVIEPMDQSELTKPQRKLRNVVDKRIARMNENTTPKAIKSK</sequence>
<dbReference type="AlphaFoldDB" id="W8C480"/>
<comment type="subcellular location">
    <subcellularLocation>
        <location evidence="1">Nucleus</location>
        <location evidence="1">Nucleolus</location>
    </subcellularLocation>
</comment>
<keyword evidence="3" id="KW-0597">Phosphoprotein</keyword>
<feature type="compositionally biased region" description="Acidic residues" evidence="6">
    <location>
        <begin position="399"/>
        <end position="408"/>
    </location>
</feature>
<comment type="similarity">
    <text evidence="2">Belongs to the UTP14 family.</text>
</comment>
<protein>
    <submittedName>
        <fullName evidence="7">U3 small nucleolar RNA-associated protein 14-A</fullName>
    </submittedName>
</protein>
<evidence type="ECO:0000256" key="1">
    <source>
        <dbReference type="ARBA" id="ARBA00004604"/>
    </source>
</evidence>
<dbReference type="EMBL" id="GAMC01009741">
    <property type="protein sequence ID" value="JAB96814.1"/>
    <property type="molecule type" value="mRNA"/>
</dbReference>
<dbReference type="GO" id="GO:0032040">
    <property type="term" value="C:small-subunit processome"/>
    <property type="evidence" value="ECO:0007669"/>
    <property type="project" value="InterPro"/>
</dbReference>
<evidence type="ECO:0000256" key="5">
    <source>
        <dbReference type="SAM" id="Coils"/>
    </source>
</evidence>
<evidence type="ECO:0000256" key="3">
    <source>
        <dbReference type="ARBA" id="ARBA00022553"/>
    </source>
</evidence>
<feature type="coiled-coil region" evidence="5">
    <location>
        <begin position="510"/>
        <end position="552"/>
    </location>
</feature>
<evidence type="ECO:0000256" key="4">
    <source>
        <dbReference type="ARBA" id="ARBA00023242"/>
    </source>
</evidence>
<feature type="coiled-coil region" evidence="5">
    <location>
        <begin position="157"/>
        <end position="195"/>
    </location>
</feature>
<dbReference type="PANTHER" id="PTHR14150:SF12">
    <property type="entry name" value="U3 SMALL NUCLEOLAR RNA-ASSOCIATED PROTEIN 14 HOMOLOG A"/>
    <property type="match status" value="1"/>
</dbReference>
<name>W8C480_CERCA</name>
<keyword evidence="5" id="KW-0175">Coiled coil</keyword>
<feature type="compositionally biased region" description="Basic and acidic residues" evidence="6">
    <location>
        <begin position="409"/>
        <end position="433"/>
    </location>
</feature>
<dbReference type="Pfam" id="PF04615">
    <property type="entry name" value="Utp14"/>
    <property type="match status" value="1"/>
</dbReference>
<evidence type="ECO:0000256" key="6">
    <source>
        <dbReference type="SAM" id="MobiDB-lite"/>
    </source>
</evidence>
<keyword evidence="4" id="KW-0539">Nucleus</keyword>
<gene>
    <name evidence="7" type="primary">UT14A</name>
</gene>
<feature type="compositionally biased region" description="Polar residues" evidence="6">
    <location>
        <begin position="481"/>
        <end position="495"/>
    </location>
</feature>
<reference evidence="7" key="2">
    <citation type="journal article" date="2014" name="BMC Genomics">
        <title>A genomic perspective to assessing quality of mass-reared SIT flies used in Mediterranean fruit fly (Ceratitis capitata) eradication in California.</title>
        <authorList>
            <person name="Calla B."/>
            <person name="Hall B."/>
            <person name="Hou S."/>
            <person name="Geib S.M."/>
        </authorList>
    </citation>
    <scope>NUCLEOTIDE SEQUENCE</scope>
</reference>
<dbReference type="PANTHER" id="PTHR14150">
    <property type="entry name" value="U3 SMALL NUCLEOLAR RNA-ASSOCIATED PROTEIN 14"/>
    <property type="match status" value="1"/>
</dbReference>
<reference evidence="7" key="1">
    <citation type="submission" date="2013-07" db="EMBL/GenBank/DDBJ databases">
        <authorList>
            <person name="Geib S."/>
        </authorList>
    </citation>
    <scope>NUCLEOTIDE SEQUENCE</scope>
</reference>
<dbReference type="InterPro" id="IPR006709">
    <property type="entry name" value="SSU_processome_Utp14"/>
</dbReference>